<accession>A0A173VYK7</accession>
<dbReference type="SUPFAM" id="SSF46689">
    <property type="entry name" value="Homeodomain-like"/>
    <property type="match status" value="1"/>
</dbReference>
<dbReference type="EMBL" id="CYXP01000010">
    <property type="protein sequence ID" value="CUN31237.1"/>
    <property type="molecule type" value="Genomic_DNA"/>
</dbReference>
<dbReference type="Gene3D" id="1.10.10.10">
    <property type="entry name" value="Winged helix-like DNA-binding domain superfamily/Winged helix DNA-binding domain"/>
    <property type="match status" value="1"/>
</dbReference>
<dbReference type="RefSeq" id="WP_157310145.1">
    <property type="nucleotide sequence ID" value="NZ_CDRH01000019.1"/>
</dbReference>
<dbReference type="InterPro" id="IPR052057">
    <property type="entry name" value="IS150/IS1296_orfA-like"/>
</dbReference>
<reference evidence="2 3" key="1">
    <citation type="submission" date="2015-09" db="EMBL/GenBank/DDBJ databases">
        <authorList>
            <consortium name="Pathogen Informatics"/>
        </authorList>
    </citation>
    <scope>NUCLEOTIDE SEQUENCE [LARGE SCALE GENOMIC DNA]</scope>
    <source>
        <strain evidence="2 3">2789STDY5608872</strain>
    </source>
</reference>
<sequence length="188" mass="22333">MCQDEVNPESWTKNFRGLFMSRHHTLAEKQEILRLHEEGASMVELMTRFHVSDYYLYILFGRYKKYGIDGLENYKKTVISLALKLQIIKEYEEDCLPLWQLCVKYDVSHSSICRWIQQYKSGGYEELYRHKQRGRPIKNMGRPKKKEPQTELEKLQAENLRLRAENALLKKAKALMEEKRAKTKDSGL</sequence>
<feature type="coiled-coil region" evidence="1">
    <location>
        <begin position="145"/>
        <end position="182"/>
    </location>
</feature>
<evidence type="ECO:0000313" key="2">
    <source>
        <dbReference type="EMBL" id="CUN31237.1"/>
    </source>
</evidence>
<dbReference type="InterPro" id="IPR009057">
    <property type="entry name" value="Homeodomain-like_sf"/>
</dbReference>
<evidence type="ECO:0000313" key="3">
    <source>
        <dbReference type="Proteomes" id="UP000095591"/>
    </source>
</evidence>
<protein>
    <submittedName>
        <fullName evidence="2">Transposase</fullName>
    </submittedName>
</protein>
<dbReference type="PANTHER" id="PTHR33795">
    <property type="entry name" value="INSERTION ELEMENT IS150 PROTEIN INSJ"/>
    <property type="match status" value="1"/>
</dbReference>
<dbReference type="Pfam" id="PF13384">
    <property type="entry name" value="HTH_23"/>
    <property type="match status" value="1"/>
</dbReference>
<dbReference type="AlphaFoldDB" id="A0A173VYK7"/>
<evidence type="ECO:0000256" key="1">
    <source>
        <dbReference type="SAM" id="Coils"/>
    </source>
</evidence>
<name>A0A173VYK7_PARDI</name>
<proteinExistence type="predicted"/>
<organism evidence="2 3">
    <name type="scientific">Parabacteroides distasonis</name>
    <dbReference type="NCBI Taxonomy" id="823"/>
    <lineage>
        <taxon>Bacteria</taxon>
        <taxon>Pseudomonadati</taxon>
        <taxon>Bacteroidota</taxon>
        <taxon>Bacteroidia</taxon>
        <taxon>Bacteroidales</taxon>
        <taxon>Tannerellaceae</taxon>
        <taxon>Parabacteroides</taxon>
    </lineage>
</organism>
<dbReference type="InterPro" id="IPR036388">
    <property type="entry name" value="WH-like_DNA-bd_sf"/>
</dbReference>
<gene>
    <name evidence="2" type="ORF">ERS852429_03694</name>
</gene>
<keyword evidence="1" id="KW-0175">Coiled coil</keyword>
<dbReference type="PANTHER" id="PTHR33795:SF1">
    <property type="entry name" value="INSERTION ELEMENT IS150 PROTEIN INSJ"/>
    <property type="match status" value="1"/>
</dbReference>
<dbReference type="Proteomes" id="UP000095591">
    <property type="component" value="Unassembled WGS sequence"/>
</dbReference>